<dbReference type="GO" id="GO:0043565">
    <property type="term" value="F:sequence-specific DNA binding"/>
    <property type="evidence" value="ECO:0007669"/>
    <property type="project" value="InterPro"/>
</dbReference>
<dbReference type="SMART" id="SM00342">
    <property type="entry name" value="HTH_ARAC"/>
    <property type="match status" value="1"/>
</dbReference>
<keyword evidence="6" id="KW-1185">Reference proteome</keyword>
<dbReference type="PANTHER" id="PTHR47504">
    <property type="entry name" value="RIGHT ORIGIN-BINDING PROTEIN"/>
    <property type="match status" value="1"/>
</dbReference>
<gene>
    <name evidence="5" type="ORF">SAMN05443529_11910</name>
</gene>
<dbReference type="AlphaFoldDB" id="A0A1G8F8G9"/>
<dbReference type="Gene3D" id="1.10.10.60">
    <property type="entry name" value="Homeodomain-like"/>
    <property type="match status" value="2"/>
</dbReference>
<evidence type="ECO:0000313" key="6">
    <source>
        <dbReference type="Proteomes" id="UP000198656"/>
    </source>
</evidence>
<dbReference type="EMBL" id="FNCP01000019">
    <property type="protein sequence ID" value="SDH78390.1"/>
    <property type="molecule type" value="Genomic_DNA"/>
</dbReference>
<reference evidence="6" key="1">
    <citation type="submission" date="2016-10" db="EMBL/GenBank/DDBJ databases">
        <authorList>
            <person name="Varghese N."/>
            <person name="Submissions S."/>
        </authorList>
    </citation>
    <scope>NUCLEOTIDE SEQUENCE [LARGE SCALE GENOMIC DNA]</scope>
    <source>
        <strain evidence="6">DSM 8344</strain>
    </source>
</reference>
<dbReference type="RefSeq" id="WP_092334572.1">
    <property type="nucleotide sequence ID" value="NZ_FNCP01000019.1"/>
</dbReference>
<evidence type="ECO:0000259" key="4">
    <source>
        <dbReference type="PROSITE" id="PS01124"/>
    </source>
</evidence>
<dbReference type="PROSITE" id="PS01124">
    <property type="entry name" value="HTH_ARAC_FAMILY_2"/>
    <property type="match status" value="1"/>
</dbReference>
<dbReference type="PANTHER" id="PTHR47504:SF6">
    <property type="entry name" value="ARAC-FAMILY TRANSCRIPTIONAL REGULATOR"/>
    <property type="match status" value="1"/>
</dbReference>
<proteinExistence type="predicted"/>
<evidence type="ECO:0000256" key="2">
    <source>
        <dbReference type="ARBA" id="ARBA00023125"/>
    </source>
</evidence>
<organism evidence="5 6">
    <name type="scientific">Desulfosporosinus hippei DSM 8344</name>
    <dbReference type="NCBI Taxonomy" id="1121419"/>
    <lineage>
        <taxon>Bacteria</taxon>
        <taxon>Bacillati</taxon>
        <taxon>Bacillota</taxon>
        <taxon>Clostridia</taxon>
        <taxon>Eubacteriales</taxon>
        <taxon>Desulfitobacteriaceae</taxon>
        <taxon>Desulfosporosinus</taxon>
    </lineage>
</organism>
<dbReference type="Pfam" id="PF12833">
    <property type="entry name" value="HTH_18"/>
    <property type="match status" value="1"/>
</dbReference>
<name>A0A1G8F8G9_9FIRM</name>
<keyword evidence="2 5" id="KW-0238">DNA-binding</keyword>
<dbReference type="Proteomes" id="UP000198656">
    <property type="component" value="Unassembled WGS sequence"/>
</dbReference>
<dbReference type="InterPro" id="IPR009057">
    <property type="entry name" value="Homeodomain-like_sf"/>
</dbReference>
<dbReference type="GO" id="GO:0003700">
    <property type="term" value="F:DNA-binding transcription factor activity"/>
    <property type="evidence" value="ECO:0007669"/>
    <property type="project" value="InterPro"/>
</dbReference>
<evidence type="ECO:0000313" key="5">
    <source>
        <dbReference type="EMBL" id="SDH78390.1"/>
    </source>
</evidence>
<feature type="domain" description="HTH araC/xylS-type" evidence="4">
    <location>
        <begin position="11"/>
        <end position="109"/>
    </location>
</feature>
<accession>A0A1G8F8G9</accession>
<sequence>MNQVEAIRAVQKMQDYIEDHIYEEITLKQLSKAAGYSSWHSARIFKEITGRTPFDYIRALRLTRAALVLRDEERKIIDVALDFVFDSHEGFTRAFAKEFGLPPKRYSQNTPPIQLFMPARVFDTFRALHNGGMKMSEKKATKTVFVQIIERPARKVLLKRGIKATEYFGYCEEVGCDVWSMLSSVKEAMYEPIGMWLPKDLIKSGTSQYVQGVELPLAYNNAVPPGYDLIDLPPCMMMIFQGEPYNDDDFMEAIGEVWEHIEKFDPNIYGYHWAPEAAPRFQLAPMGYRGYIEARPVVSQSMGSTQRQDK</sequence>
<dbReference type="InterPro" id="IPR050959">
    <property type="entry name" value="MarA-like"/>
</dbReference>
<dbReference type="STRING" id="1121419.SAMN05443529_11910"/>
<evidence type="ECO:0000256" key="3">
    <source>
        <dbReference type="ARBA" id="ARBA00023163"/>
    </source>
</evidence>
<dbReference type="SUPFAM" id="SSF46689">
    <property type="entry name" value="Homeodomain-like"/>
    <property type="match status" value="2"/>
</dbReference>
<keyword evidence="3" id="KW-0804">Transcription</keyword>
<protein>
    <submittedName>
        <fullName evidence="5">AraC-type DNA-binding protein</fullName>
    </submittedName>
</protein>
<keyword evidence="1" id="KW-0805">Transcription regulation</keyword>
<dbReference type="InterPro" id="IPR018060">
    <property type="entry name" value="HTH_AraC"/>
</dbReference>
<dbReference type="OrthoDB" id="9801721at2"/>
<evidence type="ECO:0000256" key="1">
    <source>
        <dbReference type="ARBA" id="ARBA00023015"/>
    </source>
</evidence>